<reference evidence="3" key="1">
    <citation type="submission" date="2022-03" db="EMBL/GenBank/DDBJ databases">
        <authorList>
            <person name="Lindestad O."/>
        </authorList>
    </citation>
    <scope>NUCLEOTIDE SEQUENCE</scope>
</reference>
<organism evidence="3 4">
    <name type="scientific">Pararge aegeria aegeria</name>
    <dbReference type="NCBI Taxonomy" id="348720"/>
    <lineage>
        <taxon>Eukaryota</taxon>
        <taxon>Metazoa</taxon>
        <taxon>Ecdysozoa</taxon>
        <taxon>Arthropoda</taxon>
        <taxon>Hexapoda</taxon>
        <taxon>Insecta</taxon>
        <taxon>Pterygota</taxon>
        <taxon>Neoptera</taxon>
        <taxon>Endopterygota</taxon>
        <taxon>Lepidoptera</taxon>
        <taxon>Glossata</taxon>
        <taxon>Ditrysia</taxon>
        <taxon>Papilionoidea</taxon>
        <taxon>Nymphalidae</taxon>
        <taxon>Satyrinae</taxon>
        <taxon>Satyrini</taxon>
        <taxon>Parargina</taxon>
        <taxon>Pararge</taxon>
    </lineage>
</organism>
<dbReference type="Proteomes" id="UP000838756">
    <property type="component" value="Unassembled WGS sequence"/>
</dbReference>
<evidence type="ECO:0000313" key="4">
    <source>
        <dbReference type="Proteomes" id="UP000838756"/>
    </source>
</evidence>
<name>A0A8S4QF57_9NEOP</name>
<gene>
    <name evidence="3" type="primary">jg27410</name>
    <name evidence="3" type="ORF">PAEG_LOCUS1226</name>
</gene>
<feature type="non-terminal residue" evidence="3">
    <location>
        <position position="1"/>
    </location>
</feature>
<sequence>YSQILWPWSGWLALSFTVLESGVNFDGVVEGHVNVTIESFDELHDRGIRNTTLMLPIRYTILFLNYTLLTVTLEIASDCFGS</sequence>
<evidence type="ECO:0000313" key="3">
    <source>
        <dbReference type="EMBL" id="CAH2208675.1"/>
    </source>
</evidence>
<feature type="chain" id="PRO_5035804494" evidence="1">
    <location>
        <begin position="22"/>
        <end position="82"/>
    </location>
</feature>
<keyword evidence="4" id="KW-1185">Reference proteome</keyword>
<evidence type="ECO:0000256" key="1">
    <source>
        <dbReference type="SAM" id="SignalP"/>
    </source>
</evidence>
<protein>
    <submittedName>
        <fullName evidence="3">Jg27410 protein</fullName>
    </submittedName>
</protein>
<dbReference type="AlphaFoldDB" id="A0A8S4QF57"/>
<dbReference type="Pfam" id="PF23094">
    <property type="entry name" value="MBTPS1_3rd"/>
    <property type="match status" value="1"/>
</dbReference>
<keyword evidence="1" id="KW-0732">Signal</keyword>
<feature type="signal peptide" evidence="1">
    <location>
        <begin position="1"/>
        <end position="21"/>
    </location>
</feature>
<dbReference type="OrthoDB" id="1740355at2759"/>
<comment type="caution">
    <text evidence="3">The sequence shown here is derived from an EMBL/GenBank/DDBJ whole genome shotgun (WGS) entry which is preliminary data.</text>
</comment>
<evidence type="ECO:0000259" key="2">
    <source>
        <dbReference type="Pfam" id="PF23094"/>
    </source>
</evidence>
<feature type="domain" description="MBTPS1 third" evidence="2">
    <location>
        <begin position="1"/>
        <end position="61"/>
    </location>
</feature>
<dbReference type="InterPro" id="IPR057060">
    <property type="entry name" value="MBTPS1_3rd"/>
</dbReference>
<dbReference type="EMBL" id="CAKXAJ010004241">
    <property type="protein sequence ID" value="CAH2208675.1"/>
    <property type="molecule type" value="Genomic_DNA"/>
</dbReference>
<accession>A0A8S4QF57</accession>
<proteinExistence type="predicted"/>